<accession>A0A4Q2DD08</accession>
<comment type="caution">
    <text evidence="3">The sequence shown here is derived from an EMBL/GenBank/DDBJ whole genome shotgun (WGS) entry which is preliminary data.</text>
</comment>
<reference evidence="3 4" key="1">
    <citation type="submission" date="2019-01" db="EMBL/GenBank/DDBJ databases">
        <title>Draft genome sequence of Psathyrella aberdarensis IHI B618.</title>
        <authorList>
            <person name="Buettner E."/>
            <person name="Kellner H."/>
        </authorList>
    </citation>
    <scope>NUCLEOTIDE SEQUENCE [LARGE SCALE GENOMIC DNA]</scope>
    <source>
        <strain evidence="3 4">IHI B618</strain>
    </source>
</reference>
<dbReference type="EMBL" id="SDEE01000433">
    <property type="protein sequence ID" value="RXW16484.1"/>
    <property type="molecule type" value="Genomic_DNA"/>
</dbReference>
<dbReference type="Gene3D" id="1.10.238.10">
    <property type="entry name" value="EF-hand"/>
    <property type="match status" value="1"/>
</dbReference>
<evidence type="ECO:0000259" key="2">
    <source>
        <dbReference type="SMART" id="SM00027"/>
    </source>
</evidence>
<gene>
    <name evidence="3" type="ORF">EST38_g9370</name>
</gene>
<evidence type="ECO:0000313" key="4">
    <source>
        <dbReference type="Proteomes" id="UP000290288"/>
    </source>
</evidence>
<dbReference type="STRING" id="2316362.A0A4Q2DD08"/>
<name>A0A4Q2DD08_9AGAR</name>
<dbReference type="OrthoDB" id="3004271at2759"/>
<feature type="region of interest" description="Disordered" evidence="1">
    <location>
        <begin position="69"/>
        <end position="158"/>
    </location>
</feature>
<feature type="compositionally biased region" description="Acidic residues" evidence="1">
    <location>
        <begin position="644"/>
        <end position="658"/>
    </location>
</feature>
<feature type="compositionally biased region" description="Gly residues" evidence="1">
    <location>
        <begin position="504"/>
        <end position="518"/>
    </location>
</feature>
<dbReference type="Proteomes" id="UP000290288">
    <property type="component" value="Unassembled WGS sequence"/>
</dbReference>
<feature type="compositionally biased region" description="Pro residues" evidence="1">
    <location>
        <begin position="143"/>
        <end position="154"/>
    </location>
</feature>
<dbReference type="InterPro" id="IPR011992">
    <property type="entry name" value="EF-hand-dom_pair"/>
</dbReference>
<evidence type="ECO:0000256" key="1">
    <source>
        <dbReference type="SAM" id="MobiDB-lite"/>
    </source>
</evidence>
<feature type="region of interest" description="Disordered" evidence="1">
    <location>
        <begin position="633"/>
        <end position="660"/>
    </location>
</feature>
<proteinExistence type="predicted"/>
<feature type="compositionally biased region" description="Low complexity" evidence="1">
    <location>
        <begin position="1"/>
        <end position="25"/>
    </location>
</feature>
<feature type="domain" description="EH" evidence="2">
    <location>
        <begin position="711"/>
        <end position="809"/>
    </location>
</feature>
<organism evidence="3 4">
    <name type="scientific">Candolleomyces aberdarensis</name>
    <dbReference type="NCBI Taxonomy" id="2316362"/>
    <lineage>
        <taxon>Eukaryota</taxon>
        <taxon>Fungi</taxon>
        <taxon>Dikarya</taxon>
        <taxon>Basidiomycota</taxon>
        <taxon>Agaricomycotina</taxon>
        <taxon>Agaricomycetes</taxon>
        <taxon>Agaricomycetidae</taxon>
        <taxon>Agaricales</taxon>
        <taxon>Agaricineae</taxon>
        <taxon>Psathyrellaceae</taxon>
        <taxon>Candolleomyces</taxon>
    </lineage>
</organism>
<feature type="compositionally biased region" description="Low complexity" evidence="1">
    <location>
        <begin position="491"/>
        <end position="503"/>
    </location>
</feature>
<feature type="compositionally biased region" description="Polar residues" evidence="1">
    <location>
        <begin position="117"/>
        <end position="127"/>
    </location>
</feature>
<dbReference type="InterPro" id="IPR000261">
    <property type="entry name" value="EH_dom"/>
</dbReference>
<feature type="region of interest" description="Disordered" evidence="1">
    <location>
        <begin position="458"/>
        <end position="534"/>
    </location>
</feature>
<feature type="compositionally biased region" description="Gly residues" evidence="1">
    <location>
        <begin position="475"/>
        <end position="490"/>
    </location>
</feature>
<feature type="compositionally biased region" description="Basic and acidic residues" evidence="1">
    <location>
        <begin position="461"/>
        <end position="470"/>
    </location>
</feature>
<protein>
    <recommendedName>
        <fullName evidence="2">EH domain-containing protein</fullName>
    </recommendedName>
</protein>
<feature type="compositionally biased region" description="Polar residues" evidence="1">
    <location>
        <begin position="31"/>
        <end position="41"/>
    </location>
</feature>
<feature type="compositionally biased region" description="Polar residues" evidence="1">
    <location>
        <begin position="69"/>
        <end position="96"/>
    </location>
</feature>
<feature type="region of interest" description="Disordered" evidence="1">
    <location>
        <begin position="1"/>
        <end position="41"/>
    </location>
</feature>
<dbReference type="SUPFAM" id="SSF47473">
    <property type="entry name" value="EF-hand"/>
    <property type="match status" value="1"/>
</dbReference>
<keyword evidence="4" id="KW-1185">Reference proteome</keyword>
<dbReference type="SMART" id="SM00027">
    <property type="entry name" value="EH"/>
    <property type="match status" value="1"/>
</dbReference>
<sequence length="826" mass="89016">MEEGSSSSSSLTTTGGSSEPETSLSVLSGGEHQQFSGNRFQTAGGNFNNNITLNHNHYYYQGGYTSSNQYSGGPQQTTSSYPLSHQYSGGPPQTSGPLAIQYGPHSTGGPLAIQYNPHATSNPSATQYAPHWTGGPRAIQYSPQPPPPPPPPPNDQILAKPSIVDAVVNHPNLDQELDAHHSVIPMAEDNTLFAHITAHEAGYPRAYIRNMISKGEGFPCWNPPRPPNRPPKEIVPGDVGTVDAKESFRKLFNIWEDEEAIREFLHDEDFEVPFQELVGRDDHHFVEGYALYAGAESTVVPIAGAGWSFTFTARNAEGACLAMTDPASVDSLTEGCSQAVGDFIKQNADGLYSFARARGLQSYTKSPLYFVTSCTKTRSWGMVSFINAEQECPMKLEPVPSPSNPDQTAFRWTETKQFGKFCTSRPGGVPGVQDQPLFLDGWKLATSEQYRSAWRLKSKVAGKDGRRDGDDSGSGSLGGPSHQGGYGPQFGGPSSSTNASGSSHGYGGQAGGQGGSYDSGGTYNSGQDTGEGPLSQQELVRSLLETLKTNHPSDFLNKLMLLEFEASYALTRDNDWKFTLKGLRWDKNGFMTLMNALQRDYPFEYRNGIAFFKESWVPSEAAAAGQRVIDGVDVPGSPALPPIDDPDDDDALMDDQDEDSGKFAPATHFPYVYGSQHLQASSSTMQEAILVDTDVPQPLYRPKSDAAPPGVSPPTTAEIALADQILAALDCEREGVLTAEAVRGRFSSNVLPEGELTTILGLSDPEHSGMLTKTELIMALRMVGWTTNGNLSVGATLDSLGRTLKPSFATFPSQELTSTSQSWCNA</sequence>
<feature type="compositionally biased region" description="Polar residues" evidence="1">
    <location>
        <begin position="522"/>
        <end position="534"/>
    </location>
</feature>
<dbReference type="AlphaFoldDB" id="A0A4Q2DD08"/>
<evidence type="ECO:0000313" key="3">
    <source>
        <dbReference type="EMBL" id="RXW16484.1"/>
    </source>
</evidence>